<feature type="region of interest" description="Disordered" evidence="1">
    <location>
        <begin position="144"/>
        <end position="164"/>
    </location>
</feature>
<reference evidence="2 3" key="1">
    <citation type="submission" date="2021-08" db="EMBL/GenBank/DDBJ databases">
        <title>Draft Genome Sequence of Phanerochaete sordida strain YK-624.</title>
        <authorList>
            <person name="Mori T."/>
            <person name="Dohra H."/>
            <person name="Suzuki T."/>
            <person name="Kawagishi H."/>
            <person name="Hirai H."/>
        </authorList>
    </citation>
    <scope>NUCLEOTIDE SEQUENCE [LARGE SCALE GENOMIC DNA]</scope>
    <source>
        <strain evidence="2 3">YK-624</strain>
    </source>
</reference>
<evidence type="ECO:0000313" key="3">
    <source>
        <dbReference type="Proteomes" id="UP000703269"/>
    </source>
</evidence>
<dbReference type="Proteomes" id="UP000703269">
    <property type="component" value="Unassembled WGS sequence"/>
</dbReference>
<dbReference type="OrthoDB" id="3173670at2759"/>
<accession>A0A9P3FYM9</accession>
<protein>
    <submittedName>
        <fullName evidence="2">Uncharacterized protein</fullName>
    </submittedName>
</protein>
<sequence length="164" mass="18514">MPVLPPRVQPKTFILTIKTHKLTVLTTVTAPEKTTIGDLKAEALSALKADVLSSDRDGDFEMFGAPQDPEWELPPVNHVEDFEFARIKKERGERDRKFTYETLPNDAIVKQQLSNWDSLFIQFRDESGELQPVKVSLPSLVEEEDEIDHSVAKGKRKAADIPDS</sequence>
<gene>
    <name evidence="2" type="ORF">PsYK624_006610</name>
</gene>
<name>A0A9P3FYM9_9APHY</name>
<proteinExistence type="predicted"/>
<evidence type="ECO:0000313" key="2">
    <source>
        <dbReference type="EMBL" id="GJE84585.1"/>
    </source>
</evidence>
<comment type="caution">
    <text evidence="2">The sequence shown here is derived from an EMBL/GenBank/DDBJ whole genome shotgun (WGS) entry which is preliminary data.</text>
</comment>
<dbReference type="EMBL" id="BPQB01000001">
    <property type="protein sequence ID" value="GJE84585.1"/>
    <property type="molecule type" value="Genomic_DNA"/>
</dbReference>
<organism evidence="2 3">
    <name type="scientific">Phanerochaete sordida</name>
    <dbReference type="NCBI Taxonomy" id="48140"/>
    <lineage>
        <taxon>Eukaryota</taxon>
        <taxon>Fungi</taxon>
        <taxon>Dikarya</taxon>
        <taxon>Basidiomycota</taxon>
        <taxon>Agaricomycotina</taxon>
        <taxon>Agaricomycetes</taxon>
        <taxon>Polyporales</taxon>
        <taxon>Phanerochaetaceae</taxon>
        <taxon>Phanerochaete</taxon>
    </lineage>
</organism>
<evidence type="ECO:0000256" key="1">
    <source>
        <dbReference type="SAM" id="MobiDB-lite"/>
    </source>
</evidence>
<keyword evidence="3" id="KW-1185">Reference proteome</keyword>
<dbReference type="AlphaFoldDB" id="A0A9P3FYM9"/>